<dbReference type="AlphaFoldDB" id="A0A7Z0V013"/>
<reference evidence="1 2" key="1">
    <citation type="journal article" date="2016" name="Genome Biol. Evol.">
        <title>Comparative Genomic Analyses of the Moraxella catarrhalis Serosensitive and Seroresistant Lineages Demonstrate Their Independent Evolution.</title>
        <authorList>
            <person name="Earl J.P."/>
            <person name="de Vries S.P."/>
            <person name="Ahmed A."/>
            <person name="Powell E."/>
            <person name="Schultz M.P."/>
            <person name="Hermans P.W."/>
            <person name="Hill D.J."/>
            <person name="Zhou Z."/>
            <person name="Constantinidou C.I."/>
            <person name="Hu F.Z."/>
            <person name="Bootsma H.J."/>
            <person name="Ehrlich G.D."/>
        </authorList>
    </citation>
    <scope>NUCLEOTIDE SEQUENCE [LARGE SCALE GENOMIC DNA]</scope>
    <source>
        <strain evidence="1 2">Z7574</strain>
    </source>
</reference>
<sequence>MFATVVVADEVGFVAVGFVKDGVVYADDAIKWVDVCYCLVVEVTELNCILR</sequence>
<proteinExistence type="predicted"/>
<protein>
    <submittedName>
        <fullName evidence="1">Uncharacterized protein</fullName>
    </submittedName>
</protein>
<organism evidence="1 2">
    <name type="scientific">Moraxella catarrhalis</name>
    <name type="common">Branhamella catarrhalis</name>
    <dbReference type="NCBI Taxonomy" id="480"/>
    <lineage>
        <taxon>Bacteria</taxon>
        <taxon>Pseudomonadati</taxon>
        <taxon>Pseudomonadota</taxon>
        <taxon>Gammaproteobacteria</taxon>
        <taxon>Moraxellales</taxon>
        <taxon>Moraxellaceae</taxon>
        <taxon>Moraxella</taxon>
    </lineage>
</organism>
<accession>A0A7Z0V013</accession>
<evidence type="ECO:0000313" key="1">
    <source>
        <dbReference type="EMBL" id="OAV01660.1"/>
    </source>
</evidence>
<gene>
    <name evidence="1" type="ORF">AO382_0026</name>
</gene>
<dbReference type="EMBL" id="LXHE01000002">
    <property type="protein sequence ID" value="OAV01660.1"/>
    <property type="molecule type" value="Genomic_DNA"/>
</dbReference>
<comment type="caution">
    <text evidence="1">The sequence shown here is derived from an EMBL/GenBank/DDBJ whole genome shotgun (WGS) entry which is preliminary data.</text>
</comment>
<name>A0A7Z0V013_MORCA</name>
<evidence type="ECO:0000313" key="2">
    <source>
        <dbReference type="Proteomes" id="UP000078446"/>
    </source>
</evidence>
<dbReference type="Proteomes" id="UP000078446">
    <property type="component" value="Unassembled WGS sequence"/>
</dbReference>